<evidence type="ECO:0000259" key="10">
    <source>
        <dbReference type="PROSITE" id="PS51645"/>
    </source>
</evidence>
<dbReference type="Gene3D" id="1.25.40.80">
    <property type="match status" value="1"/>
</dbReference>
<dbReference type="RefSeq" id="WP_125974349.1">
    <property type="nucleotide sequence ID" value="NZ_CP034433.1"/>
</dbReference>
<dbReference type="Gene3D" id="3.40.50.620">
    <property type="entry name" value="HUPs"/>
    <property type="match status" value="1"/>
</dbReference>
<evidence type="ECO:0000256" key="6">
    <source>
        <dbReference type="ARBA" id="ARBA00022991"/>
    </source>
</evidence>
<dbReference type="Pfam" id="PF00875">
    <property type="entry name" value="DNA_photolyase"/>
    <property type="match status" value="1"/>
</dbReference>
<name>A0A3S8ZUD6_9NEIS</name>
<feature type="domain" description="Photolyase/cryptochrome alpha/beta" evidence="10">
    <location>
        <begin position="1"/>
        <end position="130"/>
    </location>
</feature>
<organism evidence="11 12">
    <name type="scientific">Iodobacter ciconiae</name>
    <dbReference type="NCBI Taxonomy" id="2496266"/>
    <lineage>
        <taxon>Bacteria</taxon>
        <taxon>Pseudomonadati</taxon>
        <taxon>Pseudomonadota</taxon>
        <taxon>Betaproteobacteria</taxon>
        <taxon>Neisseriales</taxon>
        <taxon>Chitinibacteraceae</taxon>
        <taxon>Iodobacter</taxon>
    </lineage>
</organism>
<accession>A0A3S8ZUD6</accession>
<evidence type="ECO:0000256" key="2">
    <source>
        <dbReference type="ARBA" id="ARBA00013149"/>
    </source>
</evidence>
<evidence type="ECO:0000256" key="7">
    <source>
        <dbReference type="ARBA" id="ARBA00033999"/>
    </source>
</evidence>
<evidence type="ECO:0000256" key="8">
    <source>
        <dbReference type="PIRSR" id="PIRSR602081-1"/>
    </source>
</evidence>
<dbReference type="PANTHER" id="PTHR11455:SF9">
    <property type="entry name" value="CRYPTOCHROME CIRCADIAN CLOCK 5 ISOFORM X1"/>
    <property type="match status" value="1"/>
</dbReference>
<comment type="catalytic activity">
    <reaction evidence="7">
        <text>cyclobutadipyrimidine (in DNA) = 2 pyrimidine residues (in DNA).</text>
        <dbReference type="EC" id="4.1.99.3"/>
    </reaction>
</comment>
<dbReference type="InterPro" id="IPR002081">
    <property type="entry name" value="Cryptochrome/DNA_photolyase_1"/>
</dbReference>
<feature type="binding site" evidence="8">
    <location>
        <position position="220"/>
    </location>
    <ligand>
        <name>FAD</name>
        <dbReference type="ChEBI" id="CHEBI:57692"/>
    </ligand>
</feature>
<dbReference type="SUPFAM" id="SSF48173">
    <property type="entry name" value="Cryptochrome/photolyase FAD-binding domain"/>
    <property type="match status" value="1"/>
</dbReference>
<comment type="similarity">
    <text evidence="9">Belongs to the DNA photolyase family.</text>
</comment>
<dbReference type="OrthoDB" id="9772484at2"/>
<dbReference type="PRINTS" id="PR00147">
    <property type="entry name" value="DNAPHOTLYASE"/>
</dbReference>
<dbReference type="PANTHER" id="PTHR11455">
    <property type="entry name" value="CRYPTOCHROME"/>
    <property type="match status" value="1"/>
</dbReference>
<keyword evidence="12" id="KW-1185">Reference proteome</keyword>
<dbReference type="InterPro" id="IPR014729">
    <property type="entry name" value="Rossmann-like_a/b/a_fold"/>
</dbReference>
<dbReference type="EC" id="4.1.99.3" evidence="2"/>
<gene>
    <name evidence="11" type="ORF">EJO50_11695</name>
</gene>
<feature type="binding site" evidence="8">
    <location>
        <begin position="364"/>
        <end position="366"/>
    </location>
    <ligand>
        <name>FAD</name>
        <dbReference type="ChEBI" id="CHEBI:57692"/>
    </ligand>
</feature>
<dbReference type="GO" id="GO:0000719">
    <property type="term" value="P:photoreactive repair"/>
    <property type="evidence" value="ECO:0007669"/>
    <property type="project" value="UniProtKB-ARBA"/>
</dbReference>
<evidence type="ECO:0000313" key="12">
    <source>
        <dbReference type="Proteomes" id="UP000282438"/>
    </source>
</evidence>
<dbReference type="Gene3D" id="1.10.579.10">
    <property type="entry name" value="DNA Cyclobutane Dipyrimidine Photolyase, subunit A, domain 3"/>
    <property type="match status" value="1"/>
</dbReference>
<keyword evidence="6 9" id="KW-0157">Chromophore</keyword>
<evidence type="ECO:0000256" key="1">
    <source>
        <dbReference type="ARBA" id="ARBA00001932"/>
    </source>
</evidence>
<dbReference type="GO" id="GO:0071949">
    <property type="term" value="F:FAD binding"/>
    <property type="evidence" value="ECO:0007669"/>
    <property type="project" value="TreeGrafter"/>
</dbReference>
<evidence type="ECO:0000256" key="3">
    <source>
        <dbReference type="ARBA" id="ARBA00014046"/>
    </source>
</evidence>
<dbReference type="InterPro" id="IPR036155">
    <property type="entry name" value="Crypto/Photolyase_N_sf"/>
</dbReference>
<keyword evidence="11" id="KW-0456">Lyase</keyword>
<proteinExistence type="inferred from homology"/>
<dbReference type="GO" id="GO:0009416">
    <property type="term" value="P:response to light stimulus"/>
    <property type="evidence" value="ECO:0007669"/>
    <property type="project" value="TreeGrafter"/>
</dbReference>
<evidence type="ECO:0000313" key="11">
    <source>
        <dbReference type="EMBL" id="AZN37082.1"/>
    </source>
</evidence>
<dbReference type="Pfam" id="PF03441">
    <property type="entry name" value="FAD_binding_7"/>
    <property type="match status" value="1"/>
</dbReference>
<dbReference type="PROSITE" id="PS00691">
    <property type="entry name" value="DNA_PHOTOLYASES_1_2"/>
    <property type="match status" value="1"/>
</dbReference>
<reference evidence="11 12" key="1">
    <citation type="submission" date="2018-12" db="EMBL/GenBank/DDBJ databases">
        <title>Complete genome sequence of Iodobacter sp. H11R3.</title>
        <authorList>
            <person name="Bae J.-W."/>
        </authorList>
    </citation>
    <scope>NUCLEOTIDE SEQUENCE [LARGE SCALE GENOMIC DNA]</scope>
    <source>
        <strain evidence="11 12">H11R3</strain>
    </source>
</reference>
<evidence type="ECO:0000256" key="4">
    <source>
        <dbReference type="ARBA" id="ARBA00022630"/>
    </source>
</evidence>
<dbReference type="GO" id="GO:0003904">
    <property type="term" value="F:deoxyribodipyrimidine photo-lyase activity"/>
    <property type="evidence" value="ECO:0007669"/>
    <property type="project" value="UniProtKB-EC"/>
</dbReference>
<dbReference type="PROSITE" id="PS51645">
    <property type="entry name" value="PHR_CRY_ALPHA_BETA"/>
    <property type="match status" value="1"/>
</dbReference>
<comment type="cofactor">
    <cofactor evidence="8">
        <name>FAD</name>
        <dbReference type="ChEBI" id="CHEBI:57692"/>
    </cofactor>
    <text evidence="8">Binds 1 FAD per subunit.</text>
</comment>
<dbReference type="FunFam" id="1.10.579.10:FF:000003">
    <property type="entry name" value="Deoxyribodipyrimidine photo-lyase"/>
    <property type="match status" value="1"/>
</dbReference>
<evidence type="ECO:0000256" key="9">
    <source>
        <dbReference type="RuleBase" id="RU004182"/>
    </source>
</evidence>
<keyword evidence="5 8" id="KW-0274">FAD</keyword>
<dbReference type="SUPFAM" id="SSF52425">
    <property type="entry name" value="Cryptochrome/photolyase, N-terminal domain"/>
    <property type="match status" value="1"/>
</dbReference>
<comment type="cofactor">
    <cofactor evidence="1">
        <name>(6R)-5,10-methylene-5,6,7,8-tetrahydrofolate</name>
        <dbReference type="ChEBI" id="CHEBI:15636"/>
    </cofactor>
</comment>
<dbReference type="AlphaFoldDB" id="A0A3S8ZUD6"/>
<feature type="binding site" evidence="8">
    <location>
        <begin position="267"/>
        <end position="274"/>
    </location>
    <ligand>
        <name>FAD</name>
        <dbReference type="ChEBI" id="CHEBI:57692"/>
    </ligand>
</feature>
<dbReference type="EMBL" id="CP034433">
    <property type="protein sequence ID" value="AZN37082.1"/>
    <property type="molecule type" value="Genomic_DNA"/>
</dbReference>
<evidence type="ECO:0000256" key="5">
    <source>
        <dbReference type="ARBA" id="ARBA00022827"/>
    </source>
</evidence>
<dbReference type="InterPro" id="IPR006050">
    <property type="entry name" value="DNA_photolyase_N"/>
</dbReference>
<dbReference type="InterPro" id="IPR036134">
    <property type="entry name" value="Crypto/Photolyase_FAD-like_sf"/>
</dbReference>
<sequence>MTSLVWFRRDLRLFDHAALYHALKASREVIAVFIFDTAILNGLSKEDRRVAFIWHSLQQLKAALIEQGSDLLIRHGSASNEIPRLAKEFKAAAVYCNHDYEPEAIARDLSVAEQLATNNCHFYSFKDQVIFEKDEVLSKTGNMYSVFTPYKRAWLEKINDFYLKSYSTHPYLNHLAPLKSEAMPALAKLGFDKVDVSNLKPGMDGGKALFDDFCQRIHSYHEARNFPAVKGVSYLSVHLRFGTVSIRELAKRAWQTGGAGAETWLSELIWREFYQQILWHRPEVVRHAFKPEYDTLPFPNNIEHFAAWCEGRTGFPIVDSAMRQLNQTGFMHNRLRMIAASFLVKDLLIDWRWGERYFAEKLNDFDLAANNGGWQWAASTGCDAQPYFRIFNPITQSERFDPQGQFIRRYCPELAALSDKEIHAPWLGRTILGQKASYDYPEPIVDHTVQRLAALALFKRT</sequence>
<dbReference type="InterPro" id="IPR005101">
    <property type="entry name" value="Cryptochr/Photolyase_FAD-bd"/>
</dbReference>
<dbReference type="InterPro" id="IPR018394">
    <property type="entry name" value="DNA_photolyase_1_CS_C"/>
</dbReference>
<dbReference type="KEGG" id="iod:EJO50_11695"/>
<keyword evidence="4 8" id="KW-0285">Flavoprotein</keyword>
<dbReference type="Proteomes" id="UP000282438">
    <property type="component" value="Chromosome"/>
</dbReference>
<protein>
    <recommendedName>
        <fullName evidence="3">Deoxyribodipyrimidine photo-lyase</fullName>
        <ecNumber evidence="2">4.1.99.3</ecNumber>
    </recommendedName>
</protein>
<feature type="binding site" evidence="8">
    <location>
        <position position="264"/>
    </location>
    <ligand>
        <name>FAD</name>
        <dbReference type="ChEBI" id="CHEBI:57692"/>
    </ligand>
</feature>
<dbReference type="GO" id="GO:0003677">
    <property type="term" value="F:DNA binding"/>
    <property type="evidence" value="ECO:0007669"/>
    <property type="project" value="TreeGrafter"/>
</dbReference>